<proteinExistence type="predicted"/>
<accession>A0A0B7AZE8</accession>
<gene>
    <name evidence="2" type="primary">ORF147229</name>
</gene>
<dbReference type="EMBL" id="HACG01038405">
    <property type="protein sequence ID" value="CEK85270.1"/>
    <property type="molecule type" value="Transcribed_RNA"/>
</dbReference>
<organism evidence="2">
    <name type="scientific">Arion vulgaris</name>
    <dbReference type="NCBI Taxonomy" id="1028688"/>
    <lineage>
        <taxon>Eukaryota</taxon>
        <taxon>Metazoa</taxon>
        <taxon>Spiralia</taxon>
        <taxon>Lophotrochozoa</taxon>
        <taxon>Mollusca</taxon>
        <taxon>Gastropoda</taxon>
        <taxon>Heterobranchia</taxon>
        <taxon>Euthyneura</taxon>
        <taxon>Panpulmonata</taxon>
        <taxon>Eupulmonata</taxon>
        <taxon>Stylommatophora</taxon>
        <taxon>Helicina</taxon>
        <taxon>Arionoidea</taxon>
        <taxon>Arionidae</taxon>
        <taxon>Arion</taxon>
    </lineage>
</organism>
<feature type="non-terminal residue" evidence="2">
    <location>
        <position position="1"/>
    </location>
</feature>
<keyword evidence="1" id="KW-0472">Membrane</keyword>
<dbReference type="AlphaFoldDB" id="A0A0B7AZE8"/>
<feature type="transmembrane region" description="Helical" evidence="1">
    <location>
        <begin position="12"/>
        <end position="30"/>
    </location>
</feature>
<reference evidence="2" key="1">
    <citation type="submission" date="2014-12" db="EMBL/GenBank/DDBJ databases">
        <title>Insight into the proteome of Arion vulgaris.</title>
        <authorList>
            <person name="Aradska J."/>
            <person name="Bulat T."/>
            <person name="Smidak R."/>
            <person name="Sarate P."/>
            <person name="Gangsoo J."/>
            <person name="Sialana F."/>
            <person name="Bilban M."/>
            <person name="Lubec G."/>
        </authorList>
    </citation>
    <scope>NUCLEOTIDE SEQUENCE</scope>
    <source>
        <tissue evidence="2">Skin</tissue>
    </source>
</reference>
<keyword evidence="1" id="KW-0812">Transmembrane</keyword>
<sequence>CDNERADMFASTALIVMVFWMDMGGVFLSLDDLLLDEDTKFNAESIQQVKEFEITHYTRRTDDGGAERSVFNQLAM</sequence>
<keyword evidence="1" id="KW-1133">Transmembrane helix</keyword>
<protein>
    <submittedName>
        <fullName evidence="2">Uncharacterized protein</fullName>
    </submittedName>
</protein>
<evidence type="ECO:0000313" key="2">
    <source>
        <dbReference type="EMBL" id="CEK85270.1"/>
    </source>
</evidence>
<name>A0A0B7AZE8_9EUPU</name>
<evidence type="ECO:0000256" key="1">
    <source>
        <dbReference type="SAM" id="Phobius"/>
    </source>
</evidence>